<comment type="caution">
    <text evidence="6">The sequence shown here is derived from an EMBL/GenBank/DDBJ whole genome shotgun (WGS) entry which is preliminary data.</text>
</comment>
<proteinExistence type="inferred from homology"/>
<reference evidence="6 7" key="1">
    <citation type="submission" date="2021-05" db="EMBL/GenBank/DDBJ databases">
        <title>Genome Assembly of Synthetic Allotetraploid Brassica napus Reveals Homoeologous Exchanges between Subgenomes.</title>
        <authorList>
            <person name="Davis J.T."/>
        </authorList>
    </citation>
    <scope>NUCLEOTIDE SEQUENCE [LARGE SCALE GENOMIC DNA]</scope>
    <source>
        <strain evidence="7">cv. Da-Ae</strain>
        <tissue evidence="6">Seedling</tissue>
    </source>
</reference>
<evidence type="ECO:0008006" key="8">
    <source>
        <dbReference type="Google" id="ProtNLM"/>
    </source>
</evidence>
<name>A0ABQ8AQL4_BRANA</name>
<evidence type="ECO:0000256" key="1">
    <source>
        <dbReference type="ARBA" id="ARBA00001954"/>
    </source>
</evidence>
<organism evidence="6 7">
    <name type="scientific">Brassica napus</name>
    <name type="common">Rape</name>
    <dbReference type="NCBI Taxonomy" id="3708"/>
    <lineage>
        <taxon>Eukaryota</taxon>
        <taxon>Viridiplantae</taxon>
        <taxon>Streptophyta</taxon>
        <taxon>Embryophyta</taxon>
        <taxon>Tracheophyta</taxon>
        <taxon>Spermatophyta</taxon>
        <taxon>Magnoliopsida</taxon>
        <taxon>eudicotyledons</taxon>
        <taxon>Gunneridae</taxon>
        <taxon>Pentapetalae</taxon>
        <taxon>rosids</taxon>
        <taxon>malvids</taxon>
        <taxon>Brassicales</taxon>
        <taxon>Brassicaceae</taxon>
        <taxon>Brassiceae</taxon>
        <taxon>Brassica</taxon>
    </lineage>
</organism>
<protein>
    <recommendedName>
        <fullName evidence="8">9-cis-epoxycarotenoid dioxygenase</fullName>
    </recommendedName>
</protein>
<feature type="non-terminal residue" evidence="6">
    <location>
        <position position="1"/>
    </location>
</feature>
<dbReference type="Pfam" id="PF03055">
    <property type="entry name" value="RPE65"/>
    <property type="match status" value="3"/>
</dbReference>
<evidence type="ECO:0000256" key="5">
    <source>
        <dbReference type="ARBA" id="ARBA00023004"/>
    </source>
</evidence>
<evidence type="ECO:0000313" key="7">
    <source>
        <dbReference type="Proteomes" id="UP000824890"/>
    </source>
</evidence>
<dbReference type="PANTHER" id="PTHR10543">
    <property type="entry name" value="BETA-CAROTENE DIOXYGENASE"/>
    <property type="match status" value="1"/>
</dbReference>
<comment type="similarity">
    <text evidence="2">Belongs to the carotenoid oxygenase family.</text>
</comment>
<evidence type="ECO:0000256" key="3">
    <source>
        <dbReference type="ARBA" id="ARBA00022723"/>
    </source>
</evidence>
<dbReference type="EMBL" id="JAGKQM010000013">
    <property type="protein sequence ID" value="KAH0894295.1"/>
    <property type="molecule type" value="Genomic_DNA"/>
</dbReference>
<gene>
    <name evidence="6" type="ORF">HID58_056724</name>
</gene>
<keyword evidence="7" id="KW-1185">Reference proteome</keyword>
<evidence type="ECO:0000313" key="6">
    <source>
        <dbReference type="EMBL" id="KAH0894295.1"/>
    </source>
</evidence>
<keyword evidence="4" id="KW-0223">Dioxygenase</keyword>
<dbReference type="PANTHER" id="PTHR10543:SF46">
    <property type="entry name" value="CAROTENOID CLEAVAGE DIOXYGENASE 4, CHLOROPLASTIC-RELATED"/>
    <property type="match status" value="1"/>
</dbReference>
<evidence type="ECO:0000256" key="2">
    <source>
        <dbReference type="ARBA" id="ARBA00006787"/>
    </source>
</evidence>
<dbReference type="InterPro" id="IPR004294">
    <property type="entry name" value="Carotenoid_Oase"/>
</dbReference>
<accession>A0ABQ8AQL4</accession>
<dbReference type="Proteomes" id="UP000824890">
    <property type="component" value="Unassembled WGS sequence"/>
</dbReference>
<evidence type="ECO:0000256" key="4">
    <source>
        <dbReference type="ARBA" id="ARBA00022964"/>
    </source>
</evidence>
<comment type="cofactor">
    <cofactor evidence="1">
        <name>Fe(2+)</name>
        <dbReference type="ChEBI" id="CHEBI:29033"/>
    </cofactor>
</comment>
<keyword evidence="3" id="KW-0479">Metal-binding</keyword>
<sequence>RSPISNPSENNVPPPSKYKKLYTRTNRNAVASPAKLRPETTLVTALFTTVEDVFNTFIDPPSRPSVDPKDVLSGNFAPVLDELPPTECEIIHGSLPPSLDGAYIRNGPSPQFLPRGPYHLFDAGLYNPVNGIGLANTSLAFFCNRLFALGESDLPYAVRLTNTGDIETIGRFDFDGKFLEMSMTAHPKTDPQTGDTFAFRYSPVPPFLTFFRFDSTGKKQRDVPVYSLTSPSFVHDFAITKRHAIFGEIQIVMRMNIMDLVLEGGSPVGADNRKTPRVGVIPRYAGDDSEMKWFEVPGFNIIHAINAWDENDGNTVVLIAPNVMSIEHTLERMDLFHALVEKVKIDLVTGIVTRHPISARNLDFAVINPAFLGRRSRYVYAAIGDPIPKISGVEAEEDDGYVVTYVHDEVAGESKFLVMDAKSPELEIVAAVRLPRRVPYGFHGLFVKESDINKALTKTKD</sequence>
<keyword evidence="5" id="KW-0408">Iron</keyword>
<keyword evidence="4" id="KW-0560">Oxidoreductase</keyword>